<keyword evidence="1 6" id="KW-0489">Methyltransferase</keyword>
<dbReference type="PRINTS" id="PR00996">
    <property type="entry name" value="CHERMTFRASE"/>
</dbReference>
<evidence type="ECO:0000256" key="2">
    <source>
        <dbReference type="ARBA" id="ARBA00022679"/>
    </source>
</evidence>
<dbReference type="InterPro" id="IPR022642">
    <property type="entry name" value="CheR_C"/>
</dbReference>
<evidence type="ECO:0000256" key="4">
    <source>
        <dbReference type="PROSITE-ProRule" id="PRU00339"/>
    </source>
</evidence>
<dbReference type="GO" id="GO:0008757">
    <property type="term" value="F:S-adenosylmethionine-dependent methyltransferase activity"/>
    <property type="evidence" value="ECO:0007669"/>
    <property type="project" value="InterPro"/>
</dbReference>
<keyword evidence="2 6" id="KW-0808">Transferase</keyword>
<evidence type="ECO:0000256" key="3">
    <source>
        <dbReference type="ARBA" id="ARBA00022691"/>
    </source>
</evidence>
<dbReference type="PROSITE" id="PS50005">
    <property type="entry name" value="TPR"/>
    <property type="match status" value="1"/>
</dbReference>
<dbReference type="Gene3D" id="1.25.40.10">
    <property type="entry name" value="Tetratricopeptide repeat domain"/>
    <property type="match status" value="1"/>
</dbReference>
<dbReference type="InterPro" id="IPR050903">
    <property type="entry name" value="Bact_Chemotaxis_MeTrfase"/>
</dbReference>
<dbReference type="GO" id="GO:0032259">
    <property type="term" value="P:methylation"/>
    <property type="evidence" value="ECO:0007669"/>
    <property type="project" value="UniProtKB-KW"/>
</dbReference>
<evidence type="ECO:0000256" key="1">
    <source>
        <dbReference type="ARBA" id="ARBA00022603"/>
    </source>
</evidence>
<dbReference type="EMBL" id="QKOD01000021">
    <property type="protein sequence ID" value="RNJ41310.1"/>
    <property type="molecule type" value="Genomic_DNA"/>
</dbReference>
<evidence type="ECO:0000313" key="7">
    <source>
        <dbReference type="Proteomes" id="UP000275436"/>
    </source>
</evidence>
<evidence type="ECO:0000259" key="5">
    <source>
        <dbReference type="PROSITE" id="PS50123"/>
    </source>
</evidence>
<dbReference type="PANTHER" id="PTHR24422:SF19">
    <property type="entry name" value="CHEMOTAXIS PROTEIN METHYLTRANSFERASE"/>
    <property type="match status" value="1"/>
</dbReference>
<dbReference type="InterPro" id="IPR029063">
    <property type="entry name" value="SAM-dependent_MTases_sf"/>
</dbReference>
<organism evidence="6 7">
    <name type="scientific">Mesorhizobium japonicum</name>
    <dbReference type="NCBI Taxonomy" id="2066070"/>
    <lineage>
        <taxon>Bacteria</taxon>
        <taxon>Pseudomonadati</taxon>
        <taxon>Pseudomonadota</taxon>
        <taxon>Alphaproteobacteria</taxon>
        <taxon>Hyphomicrobiales</taxon>
        <taxon>Phyllobacteriaceae</taxon>
        <taxon>Mesorhizobium</taxon>
    </lineage>
</organism>
<dbReference type="SMART" id="SM00138">
    <property type="entry name" value="MeTrc"/>
    <property type="match status" value="1"/>
</dbReference>
<dbReference type="SUPFAM" id="SSF48452">
    <property type="entry name" value="TPR-like"/>
    <property type="match status" value="1"/>
</dbReference>
<dbReference type="RefSeq" id="WP_123170427.1">
    <property type="nucleotide sequence ID" value="NZ_QKOD01000021.1"/>
</dbReference>
<dbReference type="InterPro" id="IPR019734">
    <property type="entry name" value="TPR_rpt"/>
</dbReference>
<name>A0A3M9X1A2_9HYPH</name>
<keyword evidence="4" id="KW-0802">TPR repeat</keyword>
<dbReference type="InterPro" id="IPR000780">
    <property type="entry name" value="CheR_MeTrfase"/>
</dbReference>
<dbReference type="InterPro" id="IPR011990">
    <property type="entry name" value="TPR-like_helical_dom_sf"/>
</dbReference>
<reference evidence="6 7" key="1">
    <citation type="journal article" date="2018" name="Mol. Plant Microbe Interact.">
        <title>Taxonomically Different Co-Microsymbionts of a Relict Legume, Oxytropis popoviana, Have Complementary Sets of Symbiotic Genes and Together Increase the Efficiency of Plant Nodulation.</title>
        <authorList>
            <person name="Safronova V."/>
            <person name="Belimov A."/>
            <person name="Sazanova A."/>
            <person name="Chirak E."/>
            <person name="Verkhozina A."/>
            <person name="Kuznetsova I."/>
            <person name="Andronov E."/>
            <person name="Puhalsky J."/>
            <person name="Tikhonovich I."/>
        </authorList>
    </citation>
    <scope>NUCLEOTIDE SEQUENCE [LARGE SCALE GENOMIC DNA]</scope>
    <source>
        <strain evidence="6 7">Opo-235</strain>
    </source>
</reference>
<dbReference type="Proteomes" id="UP000275436">
    <property type="component" value="Unassembled WGS sequence"/>
</dbReference>
<gene>
    <name evidence="6" type="ORF">DNR46_34510</name>
</gene>
<dbReference type="PANTHER" id="PTHR24422">
    <property type="entry name" value="CHEMOTAXIS PROTEIN METHYLTRANSFERASE"/>
    <property type="match status" value="1"/>
</dbReference>
<evidence type="ECO:0000313" key="6">
    <source>
        <dbReference type="EMBL" id="RNJ41310.1"/>
    </source>
</evidence>
<proteinExistence type="predicted"/>
<dbReference type="SUPFAM" id="SSF53335">
    <property type="entry name" value="S-adenosyl-L-methionine-dependent methyltransferases"/>
    <property type="match status" value="1"/>
</dbReference>
<keyword evidence="3" id="KW-0949">S-adenosyl-L-methionine</keyword>
<dbReference type="Pfam" id="PF01739">
    <property type="entry name" value="CheR"/>
    <property type="match status" value="1"/>
</dbReference>
<dbReference type="Gene3D" id="3.40.50.150">
    <property type="entry name" value="Vaccinia Virus protein VP39"/>
    <property type="match status" value="1"/>
</dbReference>
<feature type="domain" description="CheR-type methyltransferase" evidence="5">
    <location>
        <begin position="1"/>
        <end position="236"/>
    </location>
</feature>
<accession>A0A3M9X1A2</accession>
<dbReference type="PROSITE" id="PS50123">
    <property type="entry name" value="CHER"/>
    <property type="match status" value="1"/>
</dbReference>
<feature type="repeat" description="TPR" evidence="4">
    <location>
        <begin position="344"/>
        <end position="377"/>
    </location>
</feature>
<sequence length="413" mass="45099">MTGAIEKLLTETIGLDSASVGPTVVRQAVKDRMAACRITNPQAYREHLTGSSQELQELINAVVIPETWFFRDREAFTMLARHARVHKRAQPIKVLSLPCSTGEEAYSVAMAMFDAGFEAHEFKIDGVDVSSRNIATAERAIYGRNSFRGSHLEFKDRYFEAAEGGLRPIAGVLKQVRFRVGNLFGSRASFGQEVYDILLCRNLLIYFNRELQDRALICLKDLLAKDGLLLVGPAEAALPRLHGFISADWPLAFAFLKSEPVKTPAPKVSAAIPVRTPTPKVNKSKPLLSFRPTIGNEGRGQAPGKPLARASESLIAVERIANAGRVKEAQEVALAHLKEFGPSAEIFYLLGLVQDADGAAPEAAQSYRKALYLAPNHREALVHLALLLSKQGDHNGAEALAGRLGRVQKRSGS</sequence>
<dbReference type="AlphaFoldDB" id="A0A3M9X1A2"/>
<protein>
    <submittedName>
        <fullName evidence="6">Methyltransferase</fullName>
    </submittedName>
</protein>
<comment type="caution">
    <text evidence="6">The sequence shown here is derived from an EMBL/GenBank/DDBJ whole genome shotgun (WGS) entry which is preliminary data.</text>
</comment>